<dbReference type="Pfam" id="PF04641">
    <property type="entry name" value="Rtf2"/>
    <property type="match status" value="1"/>
</dbReference>
<dbReference type="PANTHER" id="PTHR12775:SF2">
    <property type="entry name" value="REPLICATION TERMINATION FACTOR 2"/>
    <property type="match status" value="1"/>
</dbReference>
<dbReference type="PANTHER" id="PTHR12775">
    <property type="entry name" value="PROTEIN C20ORF43 HOMOLOG"/>
    <property type="match status" value="1"/>
</dbReference>
<protein>
    <submittedName>
        <fullName evidence="2">Replication termination factor 2</fullName>
    </submittedName>
</protein>
<organism evidence="2 3">
    <name type="scientific">Chloropicon roscoffensis</name>
    <dbReference type="NCBI Taxonomy" id="1461544"/>
    <lineage>
        <taxon>Eukaryota</taxon>
        <taxon>Viridiplantae</taxon>
        <taxon>Chlorophyta</taxon>
        <taxon>Chloropicophyceae</taxon>
        <taxon>Chloropicales</taxon>
        <taxon>Chloropicaceae</taxon>
        <taxon>Chloropicon</taxon>
    </lineage>
</organism>
<gene>
    <name evidence="2" type="ORF">HKI87_14g77510</name>
</gene>
<dbReference type="EMBL" id="CP151514">
    <property type="protein sequence ID" value="WZN66186.1"/>
    <property type="molecule type" value="Genomic_DNA"/>
</dbReference>
<feature type="compositionally biased region" description="Polar residues" evidence="1">
    <location>
        <begin position="321"/>
        <end position="340"/>
    </location>
</feature>
<evidence type="ECO:0000313" key="3">
    <source>
        <dbReference type="Proteomes" id="UP001472866"/>
    </source>
</evidence>
<evidence type="ECO:0000256" key="1">
    <source>
        <dbReference type="SAM" id="MobiDB-lite"/>
    </source>
</evidence>
<dbReference type="InterPro" id="IPR006735">
    <property type="entry name" value="Rtf2"/>
</dbReference>
<name>A0AAX4PJY1_9CHLO</name>
<feature type="region of interest" description="Disordered" evidence="1">
    <location>
        <begin position="267"/>
        <end position="306"/>
    </location>
</feature>
<dbReference type="GO" id="GO:0006274">
    <property type="term" value="P:DNA replication termination"/>
    <property type="evidence" value="ECO:0007669"/>
    <property type="project" value="TreeGrafter"/>
</dbReference>
<evidence type="ECO:0000313" key="2">
    <source>
        <dbReference type="EMBL" id="WZN66186.1"/>
    </source>
</evidence>
<proteinExistence type="predicted"/>
<dbReference type="AlphaFoldDB" id="A0AAX4PJY1"/>
<sequence length="346" mass="37379">MARGQVMLEVEGRGVRELVDLNDFRHDRDAASSVLARLGVPRRAWRGALVCRGGHALPSLREVCPGDVVTVRLGGLRGGGGDGGSTGAEDRRAWLEMFLEKKPDKVDPSEMKRAKWTRCQISGERLAPPCVADCLGNLYNKEAVVRRMLSKTMPDQCGHIRKMKDLVPLVLEPTKRDAPTATLQNKNNNNSSDDAADFQCPVTGLEMNGRFRFYCVRANGRVVSHRAVKEARECVEELCGAGSLSGPDALLPLNGTEEEVAALRERAEARAAKRKKRKKGDGSGPGAAEKPTAAGTAKKKFRATDVMPEGADERVYASIFTSGNKGSSAKETFLCRSTSARGGALT</sequence>
<accession>A0AAX4PJY1</accession>
<keyword evidence="3" id="KW-1185">Reference proteome</keyword>
<feature type="region of interest" description="Disordered" evidence="1">
    <location>
        <begin position="321"/>
        <end position="346"/>
    </location>
</feature>
<reference evidence="2 3" key="1">
    <citation type="submission" date="2024-03" db="EMBL/GenBank/DDBJ databases">
        <title>Complete genome sequence of the green alga Chloropicon roscoffensis RCC1871.</title>
        <authorList>
            <person name="Lemieux C."/>
            <person name="Pombert J.-F."/>
            <person name="Otis C."/>
            <person name="Turmel M."/>
        </authorList>
    </citation>
    <scope>NUCLEOTIDE SEQUENCE [LARGE SCALE GENOMIC DNA]</scope>
    <source>
        <strain evidence="2 3">RCC1871</strain>
    </source>
</reference>
<dbReference type="Proteomes" id="UP001472866">
    <property type="component" value="Chromosome 14"/>
</dbReference>
<dbReference type="GO" id="GO:0005634">
    <property type="term" value="C:nucleus"/>
    <property type="evidence" value="ECO:0007669"/>
    <property type="project" value="TreeGrafter"/>
</dbReference>